<protein>
    <submittedName>
        <fullName evidence="1">Uncharacterized protein</fullName>
    </submittedName>
</protein>
<organism evidence="1 2">
    <name type="scientific">Ignelater luminosus</name>
    <name type="common">Cucubano</name>
    <name type="synonym">Pyrophorus luminosus</name>
    <dbReference type="NCBI Taxonomy" id="2038154"/>
    <lineage>
        <taxon>Eukaryota</taxon>
        <taxon>Metazoa</taxon>
        <taxon>Ecdysozoa</taxon>
        <taxon>Arthropoda</taxon>
        <taxon>Hexapoda</taxon>
        <taxon>Insecta</taxon>
        <taxon>Pterygota</taxon>
        <taxon>Neoptera</taxon>
        <taxon>Endopterygota</taxon>
        <taxon>Coleoptera</taxon>
        <taxon>Polyphaga</taxon>
        <taxon>Elateriformia</taxon>
        <taxon>Elateroidea</taxon>
        <taxon>Elateridae</taxon>
        <taxon>Agrypninae</taxon>
        <taxon>Pyrophorini</taxon>
        <taxon>Ignelater</taxon>
    </lineage>
</organism>
<evidence type="ECO:0000313" key="2">
    <source>
        <dbReference type="Proteomes" id="UP000801492"/>
    </source>
</evidence>
<proteinExistence type="predicted"/>
<name>A0A8K0CRQ9_IGNLU</name>
<dbReference type="EMBL" id="VTPC01070618">
    <property type="protein sequence ID" value="KAF2889117.1"/>
    <property type="molecule type" value="Genomic_DNA"/>
</dbReference>
<dbReference type="Proteomes" id="UP000801492">
    <property type="component" value="Unassembled WGS sequence"/>
</dbReference>
<evidence type="ECO:0000313" key="1">
    <source>
        <dbReference type="EMBL" id="KAF2889117.1"/>
    </source>
</evidence>
<reference evidence="1" key="1">
    <citation type="submission" date="2019-08" db="EMBL/GenBank/DDBJ databases">
        <title>The genome of the North American firefly Photinus pyralis.</title>
        <authorList>
            <consortium name="Photinus pyralis genome working group"/>
            <person name="Fallon T.R."/>
            <person name="Sander Lower S.E."/>
            <person name="Weng J.-K."/>
        </authorList>
    </citation>
    <scope>NUCLEOTIDE SEQUENCE</scope>
    <source>
        <strain evidence="1">TRF0915ILg1</strain>
        <tissue evidence="1">Whole body</tissue>
    </source>
</reference>
<sequence>MVINKDVLKTTEQELIDSLRRRTSVDLEAIKTRTVGQNANPELQLERSKLIAASNFGRICRLRQSTRRRSIVESLMNPRKLSNPYVNTWTSANAVIQGEDAIIEVKYPDTDSQLTPQAAILAKKIKFATYKMSVLN</sequence>
<dbReference type="AlphaFoldDB" id="A0A8K0CRQ9"/>
<keyword evidence="2" id="KW-1185">Reference proteome</keyword>
<accession>A0A8K0CRQ9</accession>
<comment type="caution">
    <text evidence="1">The sequence shown here is derived from an EMBL/GenBank/DDBJ whole genome shotgun (WGS) entry which is preliminary data.</text>
</comment>
<gene>
    <name evidence="1" type="ORF">ILUMI_17056</name>
</gene>